<dbReference type="Proteomes" id="UP001162501">
    <property type="component" value="Chromosome 15"/>
</dbReference>
<name>A0ACB0E685_RANTA</name>
<evidence type="ECO:0000313" key="1">
    <source>
        <dbReference type="EMBL" id="CAI9695944.1"/>
    </source>
</evidence>
<proteinExistence type="predicted"/>
<gene>
    <name evidence="1" type="ORF">MRATA1EN3_LOCUS7157</name>
</gene>
<sequence>MRVIGELGSPWPILAKDQCSSTVLAEARKAAQGLQTPPLLRKLLVGHPALAGSGQVSVFHVPRETVRSGSLTFLACSPLLPQLPSPRPCADDPAARRRAEQEDADRIPALRIPASSSVPLGLVGWAARHETADAAAALDTDTQKTERQKQTGYLVNRRTYDTLTELLFTFSSFS</sequence>
<organism evidence="1 2">
    <name type="scientific">Rangifer tarandus platyrhynchus</name>
    <name type="common">Svalbard reindeer</name>
    <dbReference type="NCBI Taxonomy" id="3082113"/>
    <lineage>
        <taxon>Eukaryota</taxon>
        <taxon>Metazoa</taxon>
        <taxon>Chordata</taxon>
        <taxon>Craniata</taxon>
        <taxon>Vertebrata</taxon>
        <taxon>Euteleostomi</taxon>
        <taxon>Mammalia</taxon>
        <taxon>Eutheria</taxon>
        <taxon>Laurasiatheria</taxon>
        <taxon>Artiodactyla</taxon>
        <taxon>Ruminantia</taxon>
        <taxon>Pecora</taxon>
        <taxon>Cervidae</taxon>
        <taxon>Odocoileinae</taxon>
        <taxon>Rangifer</taxon>
    </lineage>
</organism>
<dbReference type="EMBL" id="OX596099">
    <property type="protein sequence ID" value="CAI9695944.1"/>
    <property type="molecule type" value="Genomic_DNA"/>
</dbReference>
<protein>
    <submittedName>
        <fullName evidence="1">Uncharacterized protein</fullName>
    </submittedName>
</protein>
<accession>A0ACB0E685</accession>
<reference evidence="1" key="1">
    <citation type="submission" date="2023-05" db="EMBL/GenBank/DDBJ databases">
        <authorList>
            <consortium name="ELIXIR-Norway"/>
        </authorList>
    </citation>
    <scope>NUCLEOTIDE SEQUENCE</scope>
</reference>
<evidence type="ECO:0000313" key="2">
    <source>
        <dbReference type="Proteomes" id="UP001162501"/>
    </source>
</evidence>